<keyword evidence="3" id="KW-1185">Reference proteome</keyword>
<feature type="transmembrane region" description="Helical" evidence="1">
    <location>
        <begin position="96"/>
        <end position="120"/>
    </location>
</feature>
<keyword evidence="1" id="KW-1133">Transmembrane helix</keyword>
<proteinExistence type="predicted"/>
<dbReference type="EMBL" id="CABFNS010000798">
    <property type="protein sequence ID" value="VUC29290.1"/>
    <property type="molecule type" value="Genomic_DNA"/>
</dbReference>
<evidence type="ECO:0000313" key="2">
    <source>
        <dbReference type="EMBL" id="VUC29290.1"/>
    </source>
</evidence>
<feature type="transmembrane region" description="Helical" evidence="1">
    <location>
        <begin position="132"/>
        <end position="152"/>
    </location>
</feature>
<sequence length="383" mass="43330">MRYITPDPDAAGIGVVSSSIAVGALTDFKLIDLFFPQVALSPNPGQWVTIKDAGDCIDLHKDDEYRVSILDLTIFSLGRYSIIAVAAIAKQDILAYHYWVSLELCWLIFMTSTAGFSITANPFMVSNLERNVVRIVFIWCHSILTLFLFFRIDDTLALNEEVYSQPGYWSKELPAFAVELALLVHTMISLILQTLCLSRVNILLVDYYIRAPLNSISLFLGQYWNRLIVAKDGMPPFNIQHFNSIVLVCLQILYFVLLQTIGCVAWCFCLAVHWVWTVPPITHALSIFFFIWETLAILSIRKDAVEFMREKDQSGEGQFGFGQIVALTLLISPIIANAEKWLDAIRSWFKPAQPSELEETRPNAPKSQQTHDTVVALEVDVQE</sequence>
<feature type="transmembrane region" description="Helical" evidence="1">
    <location>
        <begin position="245"/>
        <end position="275"/>
    </location>
</feature>
<feature type="transmembrane region" description="Helical" evidence="1">
    <location>
        <begin position="281"/>
        <end position="300"/>
    </location>
</feature>
<protein>
    <submittedName>
        <fullName evidence="2">Uncharacterized protein</fullName>
    </submittedName>
</protein>
<dbReference type="Proteomes" id="UP000766486">
    <property type="component" value="Unassembled WGS sequence"/>
</dbReference>
<keyword evidence="1" id="KW-0472">Membrane</keyword>
<organism evidence="2 3">
    <name type="scientific">Bionectria ochroleuca</name>
    <name type="common">Gliocladium roseum</name>
    <dbReference type="NCBI Taxonomy" id="29856"/>
    <lineage>
        <taxon>Eukaryota</taxon>
        <taxon>Fungi</taxon>
        <taxon>Dikarya</taxon>
        <taxon>Ascomycota</taxon>
        <taxon>Pezizomycotina</taxon>
        <taxon>Sordariomycetes</taxon>
        <taxon>Hypocreomycetidae</taxon>
        <taxon>Hypocreales</taxon>
        <taxon>Bionectriaceae</taxon>
        <taxon>Clonostachys</taxon>
    </lineage>
</organism>
<name>A0ABY6UDM7_BIOOC</name>
<keyword evidence="1" id="KW-0812">Transmembrane</keyword>
<accession>A0ABY6UDM7</accession>
<comment type="caution">
    <text evidence="2">The sequence shown here is derived from an EMBL/GenBank/DDBJ whole genome shotgun (WGS) entry which is preliminary data.</text>
</comment>
<reference evidence="2 3" key="1">
    <citation type="submission" date="2019-06" db="EMBL/GenBank/DDBJ databases">
        <authorList>
            <person name="Broberg M."/>
        </authorList>
    </citation>
    <scope>NUCLEOTIDE SEQUENCE [LARGE SCALE GENOMIC DNA]</scope>
</reference>
<feature type="transmembrane region" description="Helical" evidence="1">
    <location>
        <begin position="69"/>
        <end position="89"/>
    </location>
</feature>
<evidence type="ECO:0000256" key="1">
    <source>
        <dbReference type="SAM" id="Phobius"/>
    </source>
</evidence>
<gene>
    <name evidence="2" type="ORF">CLO192961_LOCUS252344</name>
</gene>
<evidence type="ECO:0000313" key="3">
    <source>
        <dbReference type="Proteomes" id="UP000766486"/>
    </source>
</evidence>